<sequence>MPGITLYEASIPLFLKGMETLGSILDKAAAHAKEKGLDADADYPGARLVEDMLPLSFQIQIASNTAKKTVARLTGEDTVGPWEDNEKTMAELKARVDKTIDLLKSVKPDSVDGKEDAIVELQRGKDPTLHLPAKAYLNAYAIPNFFFHVQTAYAILRMKGVPLGKRDYLAAFFKGYV</sequence>
<dbReference type="PANTHER" id="PTHR36922">
    <property type="entry name" value="BLL2446 PROTEIN"/>
    <property type="match status" value="1"/>
</dbReference>
<proteinExistence type="predicted"/>
<keyword evidence="2" id="KW-1185">Reference proteome</keyword>
<dbReference type="InterPro" id="IPR018531">
    <property type="entry name" value="DUF1993"/>
</dbReference>
<gene>
    <name evidence="1" type="ORF">NKR23_g5309</name>
</gene>
<organism evidence="1 2">
    <name type="scientific">Pleurostoma richardsiae</name>
    <dbReference type="NCBI Taxonomy" id="41990"/>
    <lineage>
        <taxon>Eukaryota</taxon>
        <taxon>Fungi</taxon>
        <taxon>Dikarya</taxon>
        <taxon>Ascomycota</taxon>
        <taxon>Pezizomycotina</taxon>
        <taxon>Sordariomycetes</taxon>
        <taxon>Sordariomycetidae</taxon>
        <taxon>Calosphaeriales</taxon>
        <taxon>Pleurostomataceae</taxon>
        <taxon>Pleurostoma</taxon>
    </lineage>
</organism>
<dbReference type="Gene3D" id="1.20.120.450">
    <property type="entry name" value="dinb family like domain"/>
    <property type="match status" value="1"/>
</dbReference>
<dbReference type="Proteomes" id="UP001174694">
    <property type="component" value="Unassembled WGS sequence"/>
</dbReference>
<dbReference type="PANTHER" id="PTHR36922:SF1">
    <property type="entry name" value="DUF1993 DOMAIN-CONTAINING PROTEIN"/>
    <property type="match status" value="1"/>
</dbReference>
<reference evidence="1" key="1">
    <citation type="submission" date="2022-07" db="EMBL/GenBank/DDBJ databases">
        <title>Fungi with potential for degradation of polypropylene.</title>
        <authorList>
            <person name="Gostincar C."/>
        </authorList>
    </citation>
    <scope>NUCLEOTIDE SEQUENCE</scope>
    <source>
        <strain evidence="1">EXF-13308</strain>
    </source>
</reference>
<dbReference type="SUPFAM" id="SSF109854">
    <property type="entry name" value="DinB/YfiT-like putative metalloenzymes"/>
    <property type="match status" value="1"/>
</dbReference>
<dbReference type="Pfam" id="PF09351">
    <property type="entry name" value="DUF1993"/>
    <property type="match status" value="1"/>
</dbReference>
<evidence type="ECO:0008006" key="3">
    <source>
        <dbReference type="Google" id="ProtNLM"/>
    </source>
</evidence>
<evidence type="ECO:0000313" key="1">
    <source>
        <dbReference type="EMBL" id="KAJ9145297.1"/>
    </source>
</evidence>
<protein>
    <recommendedName>
        <fullName evidence="3">DUF1993 domain-containing protein</fullName>
    </recommendedName>
</protein>
<evidence type="ECO:0000313" key="2">
    <source>
        <dbReference type="Proteomes" id="UP001174694"/>
    </source>
</evidence>
<dbReference type="InterPro" id="IPR034660">
    <property type="entry name" value="DinB/YfiT-like"/>
</dbReference>
<dbReference type="EMBL" id="JANBVO010000014">
    <property type="protein sequence ID" value="KAJ9145297.1"/>
    <property type="molecule type" value="Genomic_DNA"/>
</dbReference>
<name>A0AA38RDM4_9PEZI</name>
<comment type="caution">
    <text evidence="1">The sequence shown here is derived from an EMBL/GenBank/DDBJ whole genome shotgun (WGS) entry which is preliminary data.</text>
</comment>
<accession>A0AA38RDM4</accession>
<dbReference type="AlphaFoldDB" id="A0AA38RDM4"/>